<name>G9A5U0_SINF1</name>
<dbReference type="AlphaFoldDB" id="G9A5U0"/>
<dbReference type="EMBL" id="HE616890">
    <property type="protein sequence ID" value="CCE95768.1"/>
    <property type="molecule type" value="Genomic_DNA"/>
</dbReference>
<proteinExistence type="predicted"/>
<protein>
    <submittedName>
        <fullName evidence="1">Uncharacterized protein</fullName>
    </submittedName>
</protein>
<sequence length="47" mass="5317">MLPTLSKQRWEEEYAVSNSVELSARVYPEGRAGTNPRALWFFTADAA</sequence>
<evidence type="ECO:0000313" key="1">
    <source>
        <dbReference type="EMBL" id="CCE95768.1"/>
    </source>
</evidence>
<dbReference type="PATRIC" id="fig|380.5.peg.1351"/>
<dbReference type="Proteomes" id="UP000007735">
    <property type="component" value="Chromosome"/>
</dbReference>
<organism evidence="1 2">
    <name type="scientific">Sinorhizobium fredii (strain HH103)</name>
    <dbReference type="NCBI Taxonomy" id="1117943"/>
    <lineage>
        <taxon>Bacteria</taxon>
        <taxon>Pseudomonadati</taxon>
        <taxon>Pseudomonadota</taxon>
        <taxon>Alphaproteobacteria</taxon>
        <taxon>Hyphomicrobiales</taxon>
        <taxon>Rhizobiaceae</taxon>
        <taxon>Sinorhizobium/Ensifer group</taxon>
        <taxon>Sinorhizobium</taxon>
    </lineage>
</organism>
<gene>
    <name evidence="1" type="ordered locus">SFHH103_01270</name>
</gene>
<dbReference type="KEGG" id="sfh:SFHH103_01270"/>
<dbReference type="HOGENOM" id="CLU_3172449_0_0_5"/>
<evidence type="ECO:0000313" key="2">
    <source>
        <dbReference type="Proteomes" id="UP000007735"/>
    </source>
</evidence>
<reference evidence="1 2" key="1">
    <citation type="journal article" date="2012" name="J. Bacteriol.">
        <title>Genome sequence of the soybean symbiont Sinorhizobium fredii HH103.</title>
        <authorList>
            <person name="Weidner S."/>
            <person name="Becker A."/>
            <person name="Bonilla I."/>
            <person name="Jaenicke S."/>
            <person name="Lloret J."/>
            <person name="Margaret I."/>
            <person name="Puhler A."/>
            <person name="Ruiz-Sainz J.E."/>
            <person name="Schneiker-Bekel S."/>
            <person name="Szczepanowski R."/>
            <person name="Vinardell J.M."/>
            <person name="Zehner S."/>
            <person name="Gottfert M."/>
        </authorList>
    </citation>
    <scope>NUCLEOTIDE SEQUENCE [LARGE SCALE GENOMIC DNA]</scope>
    <source>
        <strain evidence="1 2">HH103</strain>
    </source>
</reference>
<accession>G9A5U0</accession>